<sequence length="455" mass="48288">MLTARTTVVHVTGPPRAGVSSVAACLRDRMPDVTVVDAADPARTRDVPDVPDVVVFVVSAVAPITESDCALAVSACRSTDAVIAVLTKIDDHRDWRGVLATSRQRLADCAARFASVRWVTAAAAPRLGEPAVDDVVAALTAALSDPDLARRNTLRRWEARLGAALTGMHAADSGHLARVSTLRAHRDTLVRNHLPSGAVSVRHPMQRARLELASAARQRCVTLRTELLGAAAETTAVAEIEERVRRRCGEVIAEVDEQTERRLHDLASELGASLPEPSAMAEVCLGDPPLRQRRLEARVTTVLGAGFGFGAGLVVARWVTGLAPGLTVAGALVGAAVGLALTLWVVAARALLYRRAVLAQWIGEATGTVRAALDERIASRLLAAEAAVTTARLAQRAGMAERVAECDAQLRGHVLAARRAQALREASEPGLARVLTVVRDGLREPDSTRTLVTDR</sequence>
<feature type="transmembrane region" description="Helical" evidence="1">
    <location>
        <begin position="299"/>
        <end position="319"/>
    </location>
</feature>
<dbReference type="Proteomes" id="UP000466785">
    <property type="component" value="Chromosome"/>
</dbReference>
<dbReference type="AlphaFoldDB" id="A0A6N4V6J8"/>
<feature type="transmembrane region" description="Helical" evidence="1">
    <location>
        <begin position="325"/>
        <end position="346"/>
    </location>
</feature>
<name>A0A6N4V6J8_9MYCO</name>
<gene>
    <name evidence="2" type="ORF">MPOR_07660</name>
</gene>
<evidence type="ECO:0000313" key="3">
    <source>
        <dbReference type="Proteomes" id="UP000466785"/>
    </source>
</evidence>
<evidence type="ECO:0000313" key="2">
    <source>
        <dbReference type="EMBL" id="BBX49740.1"/>
    </source>
</evidence>
<organism evidence="2 3">
    <name type="scientific">Mycolicibacterium poriferae</name>
    <dbReference type="NCBI Taxonomy" id="39694"/>
    <lineage>
        <taxon>Bacteria</taxon>
        <taxon>Bacillati</taxon>
        <taxon>Actinomycetota</taxon>
        <taxon>Actinomycetes</taxon>
        <taxon>Mycobacteriales</taxon>
        <taxon>Mycobacteriaceae</taxon>
        <taxon>Mycolicibacterium</taxon>
    </lineage>
</organism>
<dbReference type="KEGG" id="mpof:MPOR_07660"/>
<keyword evidence="3" id="KW-1185">Reference proteome</keyword>
<keyword evidence="1" id="KW-0812">Transmembrane</keyword>
<evidence type="ECO:0000256" key="1">
    <source>
        <dbReference type="SAM" id="Phobius"/>
    </source>
</evidence>
<proteinExistence type="predicted"/>
<dbReference type="EMBL" id="AP022570">
    <property type="protein sequence ID" value="BBX49740.1"/>
    <property type="molecule type" value="Genomic_DNA"/>
</dbReference>
<dbReference type="SUPFAM" id="SSF52540">
    <property type="entry name" value="P-loop containing nucleoside triphosphate hydrolases"/>
    <property type="match status" value="1"/>
</dbReference>
<keyword evidence="1" id="KW-1133">Transmembrane helix</keyword>
<reference evidence="2 3" key="1">
    <citation type="journal article" date="2019" name="Emerg. Microbes Infect.">
        <title>Comprehensive subspecies identification of 175 nontuberculous mycobacteria species based on 7547 genomic profiles.</title>
        <authorList>
            <person name="Matsumoto Y."/>
            <person name="Kinjo T."/>
            <person name="Motooka D."/>
            <person name="Nabeya D."/>
            <person name="Jung N."/>
            <person name="Uechi K."/>
            <person name="Horii T."/>
            <person name="Iida T."/>
            <person name="Fujita J."/>
            <person name="Nakamura S."/>
        </authorList>
    </citation>
    <scope>NUCLEOTIDE SEQUENCE [LARGE SCALE GENOMIC DNA]</scope>
    <source>
        <strain evidence="2 3">JCM 12603</strain>
    </source>
</reference>
<dbReference type="InterPro" id="IPR027417">
    <property type="entry name" value="P-loop_NTPase"/>
</dbReference>
<keyword evidence="1" id="KW-0472">Membrane</keyword>
<protein>
    <submittedName>
        <fullName evidence="2">Uncharacterized protein</fullName>
    </submittedName>
</protein>
<accession>A0A6N4V6J8</accession>